<sequence length="73" mass="8415">MDATITSPCLPYAFTDVQLHAHLIYWLLIRVADYDLDAYPCDGSLYRWTLEGFTGEATPVEPSNWGTIKRMFR</sequence>
<evidence type="ECO:0000313" key="1">
    <source>
        <dbReference type="EMBL" id="MFC1572527.1"/>
    </source>
</evidence>
<dbReference type="Proteomes" id="UP001593833">
    <property type="component" value="Unassembled WGS sequence"/>
</dbReference>
<dbReference type="EMBL" id="JBHPKH010000020">
    <property type="protein sequence ID" value="MFC1572527.1"/>
    <property type="molecule type" value="Genomic_DNA"/>
</dbReference>
<name>A0ABV6YJL4_UNCEI</name>
<proteinExistence type="predicted"/>
<comment type="caution">
    <text evidence="1">The sequence shown here is derived from an EMBL/GenBank/DDBJ whole genome shotgun (WGS) entry which is preliminary data.</text>
</comment>
<keyword evidence="2" id="KW-1185">Reference proteome</keyword>
<evidence type="ECO:0000313" key="2">
    <source>
        <dbReference type="Proteomes" id="UP001593833"/>
    </source>
</evidence>
<gene>
    <name evidence="1" type="ORF">ACFL6M_02905</name>
</gene>
<accession>A0ABV6YJL4</accession>
<reference evidence="1 2" key="1">
    <citation type="submission" date="2024-09" db="EMBL/GenBank/DDBJ databases">
        <authorList>
            <person name="D'Angelo T."/>
        </authorList>
    </citation>
    <scope>NUCLEOTIDE SEQUENCE [LARGE SCALE GENOMIC DNA]</scope>
    <source>
        <strain evidence="1">SAG AM-320-E07</strain>
    </source>
</reference>
<organism evidence="1 2">
    <name type="scientific">Eiseniibacteriota bacterium</name>
    <dbReference type="NCBI Taxonomy" id="2212470"/>
    <lineage>
        <taxon>Bacteria</taxon>
        <taxon>Candidatus Eiseniibacteriota</taxon>
    </lineage>
</organism>
<protein>
    <submittedName>
        <fullName evidence="1">Uncharacterized protein</fullName>
    </submittedName>
</protein>